<sequence>MIFSDQLNRSITLARPPQRIISLVPSQTELLYSLGLDKEVVGITKFCVHPLTWFREKTRVGGTKNIHRHIIDQLKPDLIIANKEENLASDVEPLMKDYPVWVSNIQTLEDAYEMITGIGAITHREAAATALLTQIKAGFAALPVQANRVPTAYLIWRDPWMVAGGDTFIHEILGVCGLHNVFAGELRYPAVTAAQLASSGCELVLLSSEPYPFREKHIAELRAILPAARIMLVDGEMFSWYGSRLLEASTYLKNLTF</sequence>
<proteinExistence type="predicted"/>
<dbReference type="Proteomes" id="UP000676386">
    <property type="component" value="Unassembled WGS sequence"/>
</dbReference>
<accession>A0ABS5J9M6</accession>
<evidence type="ECO:0000256" key="1">
    <source>
        <dbReference type="ARBA" id="ARBA00022729"/>
    </source>
</evidence>
<comment type="caution">
    <text evidence="3">The sequence shown here is derived from an EMBL/GenBank/DDBJ whole genome shotgun (WGS) entry which is preliminary data.</text>
</comment>
<dbReference type="InterPro" id="IPR002491">
    <property type="entry name" value="ABC_transptr_periplasmic_BD"/>
</dbReference>
<dbReference type="SUPFAM" id="SSF53807">
    <property type="entry name" value="Helical backbone' metal receptor"/>
    <property type="match status" value="1"/>
</dbReference>
<feature type="domain" description="Fe/B12 periplasmic-binding" evidence="2">
    <location>
        <begin position="19"/>
        <end position="257"/>
    </location>
</feature>
<dbReference type="EMBL" id="JAGTXB010000026">
    <property type="protein sequence ID" value="MBS0031928.1"/>
    <property type="molecule type" value="Genomic_DNA"/>
</dbReference>
<evidence type="ECO:0000313" key="3">
    <source>
        <dbReference type="EMBL" id="MBS0031928.1"/>
    </source>
</evidence>
<dbReference type="Gene3D" id="3.40.50.1980">
    <property type="entry name" value="Nitrogenase molybdenum iron protein domain"/>
    <property type="match status" value="2"/>
</dbReference>
<protein>
    <submittedName>
        <fullName evidence="3">ABC transporter substrate-binding protein</fullName>
    </submittedName>
</protein>
<dbReference type="PANTHER" id="PTHR30535:SF35">
    <property type="entry name" value="PERIPLASMIC BINDING PROTEIN"/>
    <property type="match status" value="1"/>
</dbReference>
<organism evidence="3 4">
    <name type="scientific">Chitinophaga hostae</name>
    <dbReference type="NCBI Taxonomy" id="2831022"/>
    <lineage>
        <taxon>Bacteria</taxon>
        <taxon>Pseudomonadati</taxon>
        <taxon>Bacteroidota</taxon>
        <taxon>Chitinophagia</taxon>
        <taxon>Chitinophagales</taxon>
        <taxon>Chitinophagaceae</taxon>
        <taxon>Chitinophaga</taxon>
    </lineage>
</organism>
<reference evidence="3 4" key="1">
    <citation type="submission" date="2021-04" db="EMBL/GenBank/DDBJ databases">
        <title>Chitinophaga sp. nov., isolated from the rhizosphere soil.</title>
        <authorList>
            <person name="He S."/>
        </authorList>
    </citation>
    <scope>NUCLEOTIDE SEQUENCE [LARGE SCALE GENOMIC DNA]</scope>
    <source>
        <strain evidence="3 4">2R12</strain>
    </source>
</reference>
<dbReference type="RefSeq" id="WP_211977086.1">
    <property type="nucleotide sequence ID" value="NZ_CBFHAM010000131.1"/>
</dbReference>
<dbReference type="Pfam" id="PF01497">
    <property type="entry name" value="Peripla_BP_2"/>
    <property type="match status" value="1"/>
</dbReference>
<dbReference type="InterPro" id="IPR054828">
    <property type="entry name" value="Vit_B12_bind_prot"/>
</dbReference>
<dbReference type="PROSITE" id="PS50983">
    <property type="entry name" value="FE_B12_PBP"/>
    <property type="match status" value="1"/>
</dbReference>
<gene>
    <name evidence="3" type="ORF">KE626_31640</name>
</gene>
<dbReference type="PANTHER" id="PTHR30535">
    <property type="entry name" value="VITAMIN B12-BINDING PROTEIN"/>
    <property type="match status" value="1"/>
</dbReference>
<evidence type="ECO:0000313" key="4">
    <source>
        <dbReference type="Proteomes" id="UP000676386"/>
    </source>
</evidence>
<keyword evidence="1" id="KW-0732">Signal</keyword>
<keyword evidence="4" id="KW-1185">Reference proteome</keyword>
<dbReference type="NCBIfam" id="NF038402">
    <property type="entry name" value="TroA_like"/>
    <property type="match status" value="1"/>
</dbReference>
<evidence type="ECO:0000259" key="2">
    <source>
        <dbReference type="PROSITE" id="PS50983"/>
    </source>
</evidence>
<dbReference type="InterPro" id="IPR050902">
    <property type="entry name" value="ABC_Transporter_SBP"/>
</dbReference>
<name>A0ABS5J9M6_9BACT</name>